<dbReference type="Gene3D" id="2.40.10.220">
    <property type="entry name" value="predicted glycosyltransferase like domains"/>
    <property type="match status" value="1"/>
</dbReference>
<dbReference type="EMBL" id="CP049869">
    <property type="protein sequence ID" value="QIK79166.1"/>
    <property type="molecule type" value="Genomic_DNA"/>
</dbReference>
<dbReference type="Proteomes" id="UP000503222">
    <property type="component" value="Chromosome"/>
</dbReference>
<dbReference type="SUPFAM" id="SSF141371">
    <property type="entry name" value="PilZ domain-like"/>
    <property type="match status" value="1"/>
</dbReference>
<reference evidence="1 2" key="1">
    <citation type="submission" date="2020-03" db="EMBL/GenBank/DDBJ databases">
        <title>Sphingomonas sp. nov., isolated from fish.</title>
        <authorList>
            <person name="Hyun D.-W."/>
            <person name="Bae J.-W."/>
        </authorList>
    </citation>
    <scope>NUCLEOTIDE SEQUENCE [LARGE SCALE GENOMIC DNA]</scope>
    <source>
        <strain evidence="1 2">HDW15B</strain>
    </source>
</reference>
<evidence type="ECO:0000313" key="1">
    <source>
        <dbReference type="EMBL" id="QIK79166.1"/>
    </source>
</evidence>
<dbReference type="KEGG" id="spii:G7077_09925"/>
<evidence type="ECO:0000313" key="2">
    <source>
        <dbReference type="Proteomes" id="UP000503222"/>
    </source>
</evidence>
<organism evidence="1 2">
    <name type="scientific">Sphingomonas piscis</name>
    <dbReference type="NCBI Taxonomy" id="2714943"/>
    <lineage>
        <taxon>Bacteria</taxon>
        <taxon>Pseudomonadati</taxon>
        <taxon>Pseudomonadota</taxon>
        <taxon>Alphaproteobacteria</taxon>
        <taxon>Sphingomonadales</taxon>
        <taxon>Sphingomonadaceae</taxon>
        <taxon>Sphingomonas</taxon>
    </lineage>
</organism>
<accession>A0A6G7YR04</accession>
<sequence>MTTFIVGDRLPWPDDVPPREALGPFDSGAIYDSSRRHDCVFRKISARGATVRGSLKTAPGASVSVELGTGQRPAATVEWVRGGEAGLAFKQPVDLLALINRSLIAQPAERRTMPRVEIRCPVHLRWAGHWEPATLRNISAKGLQVQGVGLPDADTFLTIAIEGLAVPAGEVVWRKDDLAGIELFEELSWTSLVPWIREMMKKGLQ</sequence>
<dbReference type="RefSeq" id="WP_166411557.1">
    <property type="nucleotide sequence ID" value="NZ_CP049869.1"/>
</dbReference>
<protein>
    <submittedName>
        <fullName evidence="1">PilZ domain-containing protein</fullName>
    </submittedName>
</protein>
<name>A0A6G7YR04_9SPHN</name>
<gene>
    <name evidence="1" type="ORF">G7077_09925</name>
</gene>
<keyword evidence="2" id="KW-1185">Reference proteome</keyword>
<dbReference type="AlphaFoldDB" id="A0A6G7YR04"/>
<proteinExistence type="predicted"/>